<dbReference type="EMBL" id="FONH01000008">
    <property type="protein sequence ID" value="SFF13820.1"/>
    <property type="molecule type" value="Genomic_DNA"/>
</dbReference>
<dbReference type="AlphaFoldDB" id="A0A1I2GA15"/>
<protein>
    <submittedName>
        <fullName evidence="1">Uncharacterized conserved protein YdcH, DUF465 family</fullName>
    </submittedName>
</protein>
<organism evidence="1 2">
    <name type="scientific">Dyella marensis</name>
    <dbReference type="NCBI Taxonomy" id="500610"/>
    <lineage>
        <taxon>Bacteria</taxon>
        <taxon>Pseudomonadati</taxon>
        <taxon>Pseudomonadota</taxon>
        <taxon>Gammaproteobacteria</taxon>
        <taxon>Lysobacterales</taxon>
        <taxon>Rhodanobacteraceae</taxon>
        <taxon>Dyella</taxon>
    </lineage>
</organism>
<keyword evidence="2" id="KW-1185">Reference proteome</keyword>
<proteinExistence type="predicted"/>
<evidence type="ECO:0000313" key="1">
    <source>
        <dbReference type="EMBL" id="SFF13820.1"/>
    </source>
</evidence>
<dbReference type="Gene3D" id="6.10.280.50">
    <property type="match status" value="1"/>
</dbReference>
<reference evidence="2" key="1">
    <citation type="submission" date="2016-10" db="EMBL/GenBank/DDBJ databases">
        <authorList>
            <person name="Varghese N."/>
            <person name="Submissions S."/>
        </authorList>
    </citation>
    <scope>NUCLEOTIDE SEQUENCE [LARGE SCALE GENOMIC DNA]</scope>
    <source>
        <strain evidence="2">UNC178MFTsu3.1</strain>
    </source>
</reference>
<gene>
    <name evidence="1" type="ORF">SAMN02799615_02539</name>
</gene>
<dbReference type="InterPro" id="IPR038444">
    <property type="entry name" value="DUF465_sf"/>
</dbReference>
<dbReference type="Proteomes" id="UP000199477">
    <property type="component" value="Unassembled WGS sequence"/>
</dbReference>
<dbReference type="InterPro" id="IPR007420">
    <property type="entry name" value="DUF465"/>
</dbReference>
<accession>A0A1I2GA15</accession>
<sequence length="78" mass="9397">MFENQQRDDVEALMKADAEFRRLYQHHKELDSKVHDAEIGVLPIDDMTLTGMKKEKLHAKERLQRMWDERAHKHRTVN</sequence>
<dbReference type="Pfam" id="PF04325">
    <property type="entry name" value="DUF465"/>
    <property type="match status" value="1"/>
</dbReference>
<dbReference type="RefSeq" id="WP_026635542.1">
    <property type="nucleotide sequence ID" value="NZ_FONH01000008.1"/>
</dbReference>
<dbReference type="STRING" id="500610.SAMN02799615_02539"/>
<name>A0A1I2GA15_9GAMM</name>
<evidence type="ECO:0000313" key="2">
    <source>
        <dbReference type="Proteomes" id="UP000199477"/>
    </source>
</evidence>